<evidence type="ECO:0000313" key="7">
    <source>
        <dbReference type="EMBL" id="EGT34157.1"/>
    </source>
</evidence>
<dbReference type="InterPro" id="IPR051435">
    <property type="entry name" value="RING_finger_E3_ubiq-ligases"/>
</dbReference>
<dbReference type="eggNOG" id="KOG2177">
    <property type="taxonomic scope" value="Eukaryota"/>
</dbReference>
<dbReference type="Gene3D" id="3.30.40.10">
    <property type="entry name" value="Zinc/RING finger domain, C3HC4 (zinc finger)"/>
    <property type="match status" value="1"/>
</dbReference>
<accession>G0NML6</accession>
<evidence type="ECO:0000256" key="5">
    <source>
        <dbReference type="SAM" id="MobiDB-lite"/>
    </source>
</evidence>
<evidence type="ECO:0000256" key="3">
    <source>
        <dbReference type="ARBA" id="ARBA00022833"/>
    </source>
</evidence>
<dbReference type="Pfam" id="PF00097">
    <property type="entry name" value="zf-C3HC4"/>
    <property type="match status" value="1"/>
</dbReference>
<evidence type="ECO:0000313" key="8">
    <source>
        <dbReference type="Proteomes" id="UP000008068"/>
    </source>
</evidence>
<sequence length="276" mass="30515">MSAQEPSTSQTMERQVAVSLIENLCQCQICCSNYNETTKVAQMLHCGHTFCMDCIKNIQKYGNSAHLECPSCRSETKCDIDAVPTNFLVMEIMQKLQIMGPAEVAPVKAPKLARDAQRERTIDELVDEKYRALIADVKAELMAKFEALRESLGKSALHAVHSELDCLTDNVMDAVRDAYDGMSDSELETQEDEDETEGDDGNMTTLSTANSDFSNGHNANESTFVVTNTFRRNESECDSTEDSEEEGSSSEYDDSESNDGCSEMSEVTTEGETPLN</sequence>
<dbReference type="InterPro" id="IPR018957">
    <property type="entry name" value="Znf_C3HC4_RING-type"/>
</dbReference>
<dbReference type="SMART" id="SM00184">
    <property type="entry name" value="RING"/>
    <property type="match status" value="1"/>
</dbReference>
<dbReference type="PROSITE" id="PS50089">
    <property type="entry name" value="ZF_RING_2"/>
    <property type="match status" value="1"/>
</dbReference>
<dbReference type="PANTHER" id="PTHR22791:SF34">
    <property type="entry name" value="RING-TYPE DOMAIN-CONTAINING PROTEIN"/>
    <property type="match status" value="1"/>
</dbReference>
<dbReference type="GO" id="GO:0061630">
    <property type="term" value="F:ubiquitin protein ligase activity"/>
    <property type="evidence" value="ECO:0007669"/>
    <property type="project" value="TreeGrafter"/>
</dbReference>
<feature type="compositionally biased region" description="Acidic residues" evidence="5">
    <location>
        <begin position="236"/>
        <end position="257"/>
    </location>
</feature>
<dbReference type="InParanoid" id="G0NML6"/>
<dbReference type="EMBL" id="GL379910">
    <property type="protein sequence ID" value="EGT34157.1"/>
    <property type="molecule type" value="Genomic_DNA"/>
</dbReference>
<feature type="compositionally biased region" description="Acidic residues" evidence="5">
    <location>
        <begin position="183"/>
        <end position="200"/>
    </location>
</feature>
<keyword evidence="8" id="KW-1185">Reference proteome</keyword>
<evidence type="ECO:0000256" key="2">
    <source>
        <dbReference type="ARBA" id="ARBA00022771"/>
    </source>
</evidence>
<proteinExistence type="predicted"/>
<feature type="domain" description="RING-type" evidence="6">
    <location>
        <begin position="27"/>
        <end position="73"/>
    </location>
</feature>
<evidence type="ECO:0000259" key="6">
    <source>
        <dbReference type="PROSITE" id="PS50089"/>
    </source>
</evidence>
<gene>
    <name evidence="7" type="ORF">CAEBREN_06458</name>
</gene>
<feature type="region of interest" description="Disordered" evidence="5">
    <location>
        <begin position="182"/>
        <end position="276"/>
    </location>
</feature>
<dbReference type="HOGENOM" id="CLU_1009106_0_0_1"/>
<reference evidence="8" key="1">
    <citation type="submission" date="2011-07" db="EMBL/GenBank/DDBJ databases">
        <authorList>
            <consortium name="Caenorhabditis brenneri Sequencing and Analysis Consortium"/>
            <person name="Wilson R.K."/>
        </authorList>
    </citation>
    <scope>NUCLEOTIDE SEQUENCE [LARGE SCALE GENOMIC DNA]</scope>
    <source>
        <strain evidence="8">PB2801</strain>
    </source>
</reference>
<dbReference type="PANTHER" id="PTHR22791">
    <property type="entry name" value="RING-TYPE DOMAIN-CONTAINING PROTEIN"/>
    <property type="match status" value="1"/>
</dbReference>
<evidence type="ECO:0000256" key="1">
    <source>
        <dbReference type="ARBA" id="ARBA00022723"/>
    </source>
</evidence>
<dbReference type="STRING" id="135651.G0NML6"/>
<dbReference type="GO" id="GO:0016567">
    <property type="term" value="P:protein ubiquitination"/>
    <property type="evidence" value="ECO:0007669"/>
    <property type="project" value="TreeGrafter"/>
</dbReference>
<organism evidence="8">
    <name type="scientific">Caenorhabditis brenneri</name>
    <name type="common">Nematode worm</name>
    <dbReference type="NCBI Taxonomy" id="135651"/>
    <lineage>
        <taxon>Eukaryota</taxon>
        <taxon>Metazoa</taxon>
        <taxon>Ecdysozoa</taxon>
        <taxon>Nematoda</taxon>
        <taxon>Chromadorea</taxon>
        <taxon>Rhabditida</taxon>
        <taxon>Rhabditina</taxon>
        <taxon>Rhabditomorpha</taxon>
        <taxon>Rhabditoidea</taxon>
        <taxon>Rhabditidae</taxon>
        <taxon>Peloderinae</taxon>
        <taxon>Caenorhabditis</taxon>
    </lineage>
</organism>
<protein>
    <recommendedName>
        <fullName evidence="6">RING-type domain-containing protein</fullName>
    </recommendedName>
</protein>
<feature type="compositionally biased region" description="Polar residues" evidence="5">
    <location>
        <begin position="265"/>
        <end position="276"/>
    </location>
</feature>
<dbReference type="SUPFAM" id="SSF57850">
    <property type="entry name" value="RING/U-box"/>
    <property type="match status" value="1"/>
</dbReference>
<keyword evidence="3" id="KW-0862">Zinc</keyword>
<dbReference type="Proteomes" id="UP000008068">
    <property type="component" value="Unassembled WGS sequence"/>
</dbReference>
<feature type="compositionally biased region" description="Polar residues" evidence="5">
    <location>
        <begin position="202"/>
        <end position="230"/>
    </location>
</feature>
<dbReference type="InterPro" id="IPR017907">
    <property type="entry name" value="Znf_RING_CS"/>
</dbReference>
<keyword evidence="1" id="KW-0479">Metal-binding</keyword>
<dbReference type="AlphaFoldDB" id="G0NML6"/>
<dbReference type="OrthoDB" id="252722at2759"/>
<keyword evidence="2 4" id="KW-0863">Zinc-finger</keyword>
<evidence type="ECO:0000256" key="4">
    <source>
        <dbReference type="PROSITE-ProRule" id="PRU00175"/>
    </source>
</evidence>
<name>G0NML6_CAEBE</name>
<dbReference type="PROSITE" id="PS00518">
    <property type="entry name" value="ZF_RING_1"/>
    <property type="match status" value="1"/>
</dbReference>
<dbReference type="InterPro" id="IPR001841">
    <property type="entry name" value="Znf_RING"/>
</dbReference>
<dbReference type="InterPro" id="IPR013083">
    <property type="entry name" value="Znf_RING/FYVE/PHD"/>
</dbReference>
<dbReference type="GO" id="GO:0008270">
    <property type="term" value="F:zinc ion binding"/>
    <property type="evidence" value="ECO:0007669"/>
    <property type="project" value="UniProtKB-KW"/>
</dbReference>